<proteinExistence type="predicted"/>
<reference evidence="3" key="8">
    <citation type="journal article" date="2021" name="Microbiol. Resour. Announc.">
        <title>Complete Genome Sequence of Sphingobium barthaii KK22, a High-Molecular-Weight Polycyclic Aromatic Hydrocarbon-Degrading Soil Bacterium.</title>
        <authorList>
            <person name="Mori J.F."/>
            <person name="Kanaly R.A."/>
        </authorList>
    </citation>
    <scope>NUCLEOTIDE SEQUENCE</scope>
    <source>
        <strain evidence="3">KK22</strain>
    </source>
</reference>
<dbReference type="Proteomes" id="UP000628109">
    <property type="component" value="Unassembled WGS sequence"/>
</dbReference>
<reference evidence="1" key="5">
    <citation type="submission" date="2017-10" db="EMBL/GenBank/DDBJ databases">
        <authorList>
            <person name="Banno H."/>
            <person name="Chua N.-H."/>
        </authorList>
    </citation>
    <scope>NUCLEOTIDE SEQUENCE</scope>
    <source>
        <strain evidence="1">OMI</strain>
    </source>
</reference>
<protein>
    <submittedName>
        <fullName evidence="1">Uncharacterized protein</fullName>
    </submittedName>
</protein>
<reference evidence="5" key="7">
    <citation type="submission" date="2020-08" db="EMBL/GenBank/DDBJ databases">
        <title>Complete genome sequence of Sphingobium barthaii strain KK22, a high-molecular-weight polycyclic aromatic hydrocarbon-degrading soil bacterium.</title>
        <authorList>
            <person name="Mori J.F."/>
            <person name="Kanaly R.A."/>
        </authorList>
    </citation>
    <scope>NUCLEOTIDE SEQUENCE [LARGE SCALE GENOMIC DNA]</scope>
    <source>
        <strain evidence="5">KK22</strain>
    </source>
</reference>
<reference evidence="2" key="3">
    <citation type="journal article" date="2014" name="Int. J. Syst. Evol. Microbiol.">
        <title>Complete genome of a new Firmicutes species belonging to the dominant human colonic microbiota ('Ruminococcus bicirculans') reveals two chromosomes and a selective capacity to utilize plant glucans.</title>
        <authorList>
            <consortium name="NISC Comparative Sequencing Program"/>
            <person name="Wegmann U."/>
            <person name="Louis P."/>
            <person name="Goesmann A."/>
            <person name="Henrissat B."/>
            <person name="Duncan S.H."/>
            <person name="Flint H.J."/>
        </authorList>
    </citation>
    <scope>NUCLEOTIDE SEQUENCE</scope>
    <source>
        <strain evidence="2">CCM 7327</strain>
    </source>
</reference>
<organism evidence="1 4">
    <name type="scientific">Sphingobium fuliginis (strain ATCC 27551)</name>
    <dbReference type="NCBI Taxonomy" id="336203"/>
    <lineage>
        <taxon>Bacteria</taxon>
        <taxon>Pseudomonadati</taxon>
        <taxon>Pseudomonadota</taxon>
        <taxon>Alphaproteobacteria</taxon>
        <taxon>Sphingomonadales</taxon>
        <taxon>Sphingomonadaceae</taxon>
        <taxon>Sphingobium</taxon>
    </lineage>
</organism>
<dbReference type="EMBL" id="BMDU01000001">
    <property type="protein sequence ID" value="GFZ80095.1"/>
    <property type="molecule type" value="Genomic_DNA"/>
</dbReference>
<accession>A0A292ZGP9</accession>
<reference evidence="1" key="4">
    <citation type="submission" date="2017-10" db="EMBL/GenBank/DDBJ databases">
        <title>Bioaugmenting a lab-scale membrane bioreactor with Sphingobium fuliginis OMI to degrade 4-tert-butylphenol.</title>
        <authorList>
            <person name="Takada K."/>
            <person name="Shiba T."/>
            <person name="Soda S."/>
            <person name="Inoue D."/>
            <person name="Miyake M."/>
            <person name="Eguchi M."/>
            <person name="Ike M."/>
        </authorList>
    </citation>
    <scope>NUCLEOTIDE SEQUENCE</scope>
    <source>
        <strain evidence="1">OMI</strain>
    </source>
</reference>
<keyword evidence="6" id="KW-1185">Reference proteome</keyword>
<evidence type="ECO:0000313" key="1">
    <source>
        <dbReference type="EMBL" id="GAY22054.1"/>
    </source>
</evidence>
<evidence type="ECO:0000313" key="6">
    <source>
        <dbReference type="Proteomes" id="UP000628109"/>
    </source>
</evidence>
<sequence>MEMQRKPLSRSARIQDGAIRRVLNIGVPQPYEGIGNALRSTFRAGSGAVPDDMLDLLEKLDRH</sequence>
<reference evidence="1 4" key="1">
    <citation type="journal article" date="2013" name="Biodegradation">
        <title>Occurrence of 4-tert-butylphenol (4-t-BP) biodegradation in an aquatic sample caused by the presence of Spirodela polyrrhiza and isolation of a 4-t-BP-utilizing bacterium.</title>
        <authorList>
            <person name="Ogata Y."/>
            <person name="Toyama T."/>
            <person name="Yu N."/>
            <person name="Wang X."/>
            <person name="Sei K."/>
            <person name="Ike M."/>
        </authorList>
    </citation>
    <scope>NUCLEOTIDE SEQUENCE [LARGE SCALE GENOMIC DNA]</scope>
    <source>
        <strain evidence="1 4">OMI</strain>
    </source>
</reference>
<dbReference type="KEGG" id="sbar:H5V43_09445"/>
<gene>
    <name evidence="2" type="ORF">GCM10019071_06240</name>
    <name evidence="3" type="ORF">H5V43_09445</name>
    <name evidence="1" type="ORF">SFOMI_2608</name>
</gene>
<dbReference type="EMBL" id="BEWI01000032">
    <property type="protein sequence ID" value="GAY22054.1"/>
    <property type="molecule type" value="Genomic_DNA"/>
</dbReference>
<reference evidence="6" key="6">
    <citation type="journal article" date="2019" name="Int. J. Syst. Evol. Microbiol.">
        <title>The Global Catalogue of Microorganisms (GCM) 10K type strain sequencing project: providing services to taxonomists for standard genome sequencing and annotation.</title>
        <authorList>
            <consortium name="The Broad Institute Genomics Platform"/>
            <consortium name="The Broad Institute Genome Sequencing Center for Infectious Disease"/>
            <person name="Wu L."/>
            <person name="Ma J."/>
        </authorList>
    </citation>
    <scope>NUCLEOTIDE SEQUENCE [LARGE SCALE GENOMIC DNA]</scope>
    <source>
        <strain evidence="6">CCM 7327</strain>
    </source>
</reference>
<dbReference type="EMBL" id="CP060035">
    <property type="protein sequence ID" value="QOT70389.1"/>
    <property type="molecule type" value="Genomic_DNA"/>
</dbReference>
<dbReference type="Proteomes" id="UP000593663">
    <property type="component" value="Chromosome 1"/>
</dbReference>
<dbReference type="RefSeq" id="WP_025549732.1">
    <property type="nucleotide sequence ID" value="NZ_BATN01000053.1"/>
</dbReference>
<evidence type="ECO:0000313" key="3">
    <source>
        <dbReference type="EMBL" id="QOT70389.1"/>
    </source>
</evidence>
<evidence type="ECO:0000313" key="2">
    <source>
        <dbReference type="EMBL" id="GFZ80095.1"/>
    </source>
</evidence>
<dbReference type="AlphaFoldDB" id="A0A292ZGP9"/>
<name>A0A292ZGP9_SPHSA</name>
<dbReference type="Proteomes" id="UP000221538">
    <property type="component" value="Unassembled WGS sequence"/>
</dbReference>
<evidence type="ECO:0000313" key="5">
    <source>
        <dbReference type="Proteomes" id="UP000593663"/>
    </source>
</evidence>
<reference evidence="2" key="9">
    <citation type="submission" date="2024-05" db="EMBL/GenBank/DDBJ databases">
        <authorList>
            <person name="Sun Q."/>
            <person name="Sedlacek I."/>
        </authorList>
    </citation>
    <scope>NUCLEOTIDE SEQUENCE</scope>
    <source>
        <strain evidence="2">CCM 7327</strain>
    </source>
</reference>
<evidence type="ECO:0000313" key="4">
    <source>
        <dbReference type="Proteomes" id="UP000221538"/>
    </source>
</evidence>
<reference evidence="1 4" key="2">
    <citation type="journal article" date="2013" name="Environ. Sci. Technol.">
        <title>The 4-tert-butylphenol-utilizing bacterium Sphingobium fuliginis OMI can degrade bisphenols via phenolic ring hydroxylation and meta-cleavage pathway.</title>
        <authorList>
            <person name="Ogata Y."/>
            <person name="Goda S."/>
            <person name="Toyama T."/>
            <person name="Sei K."/>
            <person name="Ike M."/>
        </authorList>
    </citation>
    <scope>NUCLEOTIDE SEQUENCE [LARGE SCALE GENOMIC DNA]</scope>
    <source>
        <strain evidence="1 4">OMI</strain>
    </source>
</reference>